<reference evidence="2" key="1">
    <citation type="journal article" date="2020" name="Stud. Mycol.">
        <title>101 Dothideomycetes genomes: a test case for predicting lifestyles and emergence of pathogens.</title>
        <authorList>
            <person name="Haridas S."/>
            <person name="Albert R."/>
            <person name="Binder M."/>
            <person name="Bloem J."/>
            <person name="Labutti K."/>
            <person name="Salamov A."/>
            <person name="Andreopoulos B."/>
            <person name="Baker S."/>
            <person name="Barry K."/>
            <person name="Bills G."/>
            <person name="Bluhm B."/>
            <person name="Cannon C."/>
            <person name="Castanera R."/>
            <person name="Culley D."/>
            <person name="Daum C."/>
            <person name="Ezra D."/>
            <person name="Gonzalez J."/>
            <person name="Henrissat B."/>
            <person name="Kuo A."/>
            <person name="Liang C."/>
            <person name="Lipzen A."/>
            <person name="Lutzoni F."/>
            <person name="Magnuson J."/>
            <person name="Mondo S."/>
            <person name="Nolan M."/>
            <person name="Ohm R."/>
            <person name="Pangilinan J."/>
            <person name="Park H.-J."/>
            <person name="Ramirez L."/>
            <person name="Alfaro M."/>
            <person name="Sun H."/>
            <person name="Tritt A."/>
            <person name="Yoshinaga Y."/>
            <person name="Zwiers L.-H."/>
            <person name="Turgeon B."/>
            <person name="Goodwin S."/>
            <person name="Spatafora J."/>
            <person name="Crous P."/>
            <person name="Grigoriev I."/>
        </authorList>
    </citation>
    <scope>NUCLEOTIDE SEQUENCE</scope>
    <source>
        <strain evidence="2">CBS 119925</strain>
    </source>
</reference>
<feature type="compositionally biased region" description="Polar residues" evidence="1">
    <location>
        <begin position="82"/>
        <end position="91"/>
    </location>
</feature>
<gene>
    <name evidence="2" type="ORF">M011DRAFT_88850</name>
</gene>
<feature type="compositionally biased region" description="Polar residues" evidence="1">
    <location>
        <begin position="544"/>
        <end position="558"/>
    </location>
</feature>
<dbReference type="EMBL" id="MU006578">
    <property type="protein sequence ID" value="KAF2746219.1"/>
    <property type="molecule type" value="Genomic_DNA"/>
</dbReference>
<feature type="region of interest" description="Disordered" evidence="1">
    <location>
        <begin position="82"/>
        <end position="115"/>
    </location>
</feature>
<feature type="compositionally biased region" description="Polar residues" evidence="1">
    <location>
        <begin position="506"/>
        <end position="515"/>
    </location>
</feature>
<keyword evidence="3" id="KW-1185">Reference proteome</keyword>
<protein>
    <submittedName>
        <fullName evidence="2">Uncharacterized protein</fullName>
    </submittedName>
</protein>
<organism evidence="2 3">
    <name type="scientific">Sporormia fimetaria CBS 119925</name>
    <dbReference type="NCBI Taxonomy" id="1340428"/>
    <lineage>
        <taxon>Eukaryota</taxon>
        <taxon>Fungi</taxon>
        <taxon>Dikarya</taxon>
        <taxon>Ascomycota</taxon>
        <taxon>Pezizomycotina</taxon>
        <taxon>Dothideomycetes</taxon>
        <taxon>Pleosporomycetidae</taxon>
        <taxon>Pleosporales</taxon>
        <taxon>Sporormiaceae</taxon>
        <taxon>Sporormia</taxon>
    </lineage>
</organism>
<feature type="compositionally biased region" description="Low complexity" evidence="1">
    <location>
        <begin position="210"/>
        <end position="243"/>
    </location>
</feature>
<feature type="region of interest" description="Disordered" evidence="1">
    <location>
        <begin position="506"/>
        <end position="571"/>
    </location>
</feature>
<accession>A0A6A6V946</accession>
<dbReference type="AlphaFoldDB" id="A0A6A6V946"/>
<evidence type="ECO:0000313" key="2">
    <source>
        <dbReference type="EMBL" id="KAF2746219.1"/>
    </source>
</evidence>
<evidence type="ECO:0000256" key="1">
    <source>
        <dbReference type="SAM" id="MobiDB-lite"/>
    </source>
</evidence>
<name>A0A6A6V946_9PLEO</name>
<feature type="compositionally biased region" description="Polar residues" evidence="1">
    <location>
        <begin position="99"/>
        <end position="108"/>
    </location>
</feature>
<proteinExistence type="predicted"/>
<dbReference type="Proteomes" id="UP000799440">
    <property type="component" value="Unassembled WGS sequence"/>
</dbReference>
<evidence type="ECO:0000313" key="3">
    <source>
        <dbReference type="Proteomes" id="UP000799440"/>
    </source>
</evidence>
<feature type="region of interest" description="Disordered" evidence="1">
    <location>
        <begin position="210"/>
        <end position="295"/>
    </location>
</feature>
<sequence length="593" mass="64273">MMSQSKTASYDEDAHNVHFSDLVHDQGSPFYGQEQPGDISLFQGYPATGYGSSEAIANQTNGFEHCQLDTSLTATGTPYSTNTSAVQTPDFPNTPLLRGSQTPSTYPSTPAPDTPLAYHVQFQGQHLQPAFDSYEPQLDFSAVNARLLHPGTPNQRPGLLRSATHNSLHISPFHLHHGSFSRVHQPSHRRSLSQGDADRIAAARTHLLFQQQQQHHLHTQHQNLQQHPQPQPQPTYRQPLRRTASSTSTQKYKRTSSRNKPYLRASPAGRLLSSPHGKAGKRKRTPTSAPVFQDHGDIDIVNGTHDPDMAALLGAIPTFTREWTNIGTPKTAEDEDSRCESQQGWFRHAGRLHVPHVPSDDGTGTPNAVMLQYGMDDDTISPMSTHIPHTHTGGEMNIQLTGAPATSSLLPLAHMPHTAQLSSSARVIEIGAMAVLSAPVPDVQAGATRAENPEGADAMGDNDMLKLVERLETHFMLQGETPEGEGGKGMGLKGCSMIRSALCTNTTEPSGQVDMSVQGDEAGSGEGGAGSPSTTIDAKEQEQQQEQHSNPTATSPFLSPTEEEFAMLFRDEGRSHDLSGLLEDELEAGGYNF</sequence>
<dbReference type="OrthoDB" id="3794317at2759"/>